<dbReference type="SUPFAM" id="SSF54211">
    <property type="entry name" value="Ribosomal protein S5 domain 2-like"/>
    <property type="match status" value="1"/>
</dbReference>
<reference evidence="6 7" key="1">
    <citation type="journal article" date="2016" name="Nat. Commun.">
        <title>Thousands of microbial genomes shed light on interconnected biogeochemical processes in an aquifer system.</title>
        <authorList>
            <person name="Anantharaman K."/>
            <person name="Brown C.T."/>
            <person name="Hug L.A."/>
            <person name="Sharon I."/>
            <person name="Castelle C.J."/>
            <person name="Probst A.J."/>
            <person name="Thomas B.C."/>
            <person name="Singh A."/>
            <person name="Wilkins M.J."/>
            <person name="Karaoz U."/>
            <person name="Brodie E.L."/>
            <person name="Williams K.H."/>
            <person name="Hubbard S.S."/>
            <person name="Banfield J.F."/>
        </authorList>
    </citation>
    <scope>NUCLEOTIDE SEQUENCE [LARGE SCALE GENOMIC DNA]</scope>
</reference>
<evidence type="ECO:0000313" key="6">
    <source>
        <dbReference type="EMBL" id="OGY60738.1"/>
    </source>
</evidence>
<dbReference type="EMBL" id="MHJA01000025">
    <property type="protein sequence ID" value="OGY60738.1"/>
    <property type="molecule type" value="Genomic_DNA"/>
</dbReference>
<accession>A0A1G1Z7Y5</accession>
<evidence type="ECO:0000256" key="5">
    <source>
        <dbReference type="ARBA" id="ARBA00022884"/>
    </source>
</evidence>
<protein>
    <submittedName>
        <fullName evidence="6">Uncharacterized protein</fullName>
    </submittedName>
</protein>
<dbReference type="InterPro" id="IPR014721">
    <property type="entry name" value="Ribsml_uS5_D2-typ_fold_subgr"/>
</dbReference>
<dbReference type="Proteomes" id="UP000176544">
    <property type="component" value="Unassembled WGS sequence"/>
</dbReference>
<dbReference type="GO" id="GO:0042781">
    <property type="term" value="F:3'-tRNA processing endoribonuclease activity"/>
    <property type="evidence" value="ECO:0007669"/>
    <property type="project" value="TreeGrafter"/>
</dbReference>
<dbReference type="InterPro" id="IPR000100">
    <property type="entry name" value="RNase_P"/>
</dbReference>
<keyword evidence="1" id="KW-0819">tRNA processing</keyword>
<keyword evidence="3" id="KW-0255">Endonuclease</keyword>
<proteinExistence type="predicted"/>
<organism evidence="6 7">
    <name type="scientific">Candidatus Colwellbacteria bacterium RIFCSPLOWO2_02_FULL_45_11</name>
    <dbReference type="NCBI Taxonomy" id="1797692"/>
    <lineage>
        <taxon>Bacteria</taxon>
        <taxon>Candidatus Colwelliibacteriota</taxon>
    </lineage>
</organism>
<evidence type="ECO:0000256" key="4">
    <source>
        <dbReference type="ARBA" id="ARBA00022801"/>
    </source>
</evidence>
<dbReference type="Pfam" id="PF00825">
    <property type="entry name" value="Ribonuclease_P"/>
    <property type="match status" value="1"/>
</dbReference>
<evidence type="ECO:0000256" key="1">
    <source>
        <dbReference type="ARBA" id="ARBA00022694"/>
    </source>
</evidence>
<dbReference type="InterPro" id="IPR020568">
    <property type="entry name" value="Ribosomal_Su5_D2-typ_SF"/>
</dbReference>
<comment type="caution">
    <text evidence="6">The sequence shown here is derived from an EMBL/GenBank/DDBJ whole genome shotgun (WGS) entry which is preliminary data.</text>
</comment>
<dbReference type="GO" id="GO:0000049">
    <property type="term" value="F:tRNA binding"/>
    <property type="evidence" value="ECO:0007669"/>
    <property type="project" value="InterPro"/>
</dbReference>
<dbReference type="Gene3D" id="3.30.230.10">
    <property type="match status" value="1"/>
</dbReference>
<dbReference type="GO" id="GO:0004526">
    <property type="term" value="F:ribonuclease P activity"/>
    <property type="evidence" value="ECO:0007669"/>
    <property type="project" value="InterPro"/>
</dbReference>
<evidence type="ECO:0000256" key="3">
    <source>
        <dbReference type="ARBA" id="ARBA00022759"/>
    </source>
</evidence>
<gene>
    <name evidence="6" type="ORF">A3I33_00765</name>
</gene>
<name>A0A1G1Z7Y5_9BACT</name>
<dbReference type="PANTHER" id="PTHR33992">
    <property type="entry name" value="RIBONUCLEASE P PROTEIN COMPONENT"/>
    <property type="match status" value="1"/>
</dbReference>
<evidence type="ECO:0000313" key="7">
    <source>
        <dbReference type="Proteomes" id="UP000176544"/>
    </source>
</evidence>
<dbReference type="PANTHER" id="PTHR33992:SF1">
    <property type="entry name" value="RIBONUCLEASE P PROTEIN COMPONENT"/>
    <property type="match status" value="1"/>
</dbReference>
<keyword evidence="4" id="KW-0378">Hydrolase</keyword>
<sequence length="112" mass="12619">MLGKKYRVSVQDFPRKAKTAYSGKLFVVKKSPNTRRHCRVGVIVGKNSGKKATRRNKTKRIIMDAFRESGNVLNTPGNDYLVIMSSSDKLDDADYNAGLKEEIITALDKLRK</sequence>
<dbReference type="STRING" id="1797692.A3I33_00765"/>
<dbReference type="GO" id="GO:0030677">
    <property type="term" value="C:ribonuclease P complex"/>
    <property type="evidence" value="ECO:0007669"/>
    <property type="project" value="TreeGrafter"/>
</dbReference>
<evidence type="ECO:0000256" key="2">
    <source>
        <dbReference type="ARBA" id="ARBA00022722"/>
    </source>
</evidence>
<keyword evidence="2" id="KW-0540">Nuclease</keyword>
<dbReference type="AlphaFoldDB" id="A0A1G1Z7Y5"/>
<keyword evidence="5" id="KW-0694">RNA-binding</keyword>